<evidence type="ECO:0000313" key="3">
    <source>
        <dbReference type="Proteomes" id="UP000005950"/>
    </source>
</evidence>
<reference evidence="2 3" key="2">
    <citation type="submission" date="2009-02" db="EMBL/GenBank/DDBJ databases">
        <title>Draft genome sequence of Holdemania filiformis DSM 12042.</title>
        <authorList>
            <person name="Sudarsanam P."/>
            <person name="Ley R."/>
            <person name="Guruge J."/>
            <person name="Turnbaugh P.J."/>
            <person name="Mahowald M."/>
            <person name="Liep D."/>
            <person name="Gordon J."/>
        </authorList>
    </citation>
    <scope>NUCLEOTIDE SEQUENCE [LARGE SCALE GENOMIC DNA]</scope>
    <source>
        <strain evidence="2 3">DSM 12042</strain>
    </source>
</reference>
<keyword evidence="1" id="KW-0472">Membrane</keyword>
<keyword evidence="1" id="KW-0812">Transmembrane</keyword>
<proteinExistence type="predicted"/>
<accession>B9YE83</accession>
<feature type="transmembrane region" description="Helical" evidence="1">
    <location>
        <begin position="20"/>
        <end position="40"/>
    </location>
</feature>
<dbReference type="STRING" id="545696.HOLDEFILI_04157"/>
<dbReference type="RefSeq" id="WP_006061293.1">
    <property type="nucleotide sequence ID" value="NZ_GG657562.1"/>
</dbReference>
<dbReference type="HOGENOM" id="CLU_2242206_0_0_9"/>
<evidence type="ECO:0008006" key="4">
    <source>
        <dbReference type="Google" id="ProtNLM"/>
    </source>
</evidence>
<comment type="caution">
    <text evidence="2">The sequence shown here is derived from an EMBL/GenBank/DDBJ whole genome shotgun (WGS) entry which is preliminary data.</text>
</comment>
<name>B9YE83_9FIRM</name>
<evidence type="ECO:0000313" key="2">
    <source>
        <dbReference type="EMBL" id="EEF65695.1"/>
    </source>
</evidence>
<dbReference type="AlphaFoldDB" id="B9YE83"/>
<reference evidence="2 3" key="1">
    <citation type="submission" date="2008-12" db="EMBL/GenBank/DDBJ databases">
        <authorList>
            <person name="Fulton L."/>
            <person name="Clifton S."/>
            <person name="Fulton B."/>
            <person name="Xu J."/>
            <person name="Minx P."/>
            <person name="Pepin K.H."/>
            <person name="Johnson M."/>
            <person name="Bhonagiri V."/>
            <person name="Nash W.E."/>
            <person name="Mardis E.R."/>
            <person name="Wilson R.K."/>
        </authorList>
    </citation>
    <scope>NUCLEOTIDE SEQUENCE [LARGE SCALE GENOMIC DNA]</scope>
    <source>
        <strain evidence="2 3">DSM 12042</strain>
    </source>
</reference>
<keyword evidence="1" id="KW-1133">Transmembrane helix</keyword>
<dbReference type="eggNOG" id="COG4591">
    <property type="taxonomic scope" value="Bacteria"/>
</dbReference>
<dbReference type="Proteomes" id="UP000005950">
    <property type="component" value="Unassembled WGS sequence"/>
</dbReference>
<protein>
    <recommendedName>
        <fullName evidence="4">ABC transporter permease</fullName>
    </recommendedName>
</protein>
<sequence length="105" mass="12311">MNILHQYTFQSLKVNRRRTLFTGMGIVISVAMITAVSVFASSFLDYMERKAVYETGDWELAYSDLNETEIQYLNTDKQVDHTFMVDDLGYAVLPESQNEYKPYWF</sequence>
<evidence type="ECO:0000256" key="1">
    <source>
        <dbReference type="SAM" id="Phobius"/>
    </source>
</evidence>
<dbReference type="EMBL" id="ACCF01000262">
    <property type="protein sequence ID" value="EEF65695.1"/>
    <property type="molecule type" value="Genomic_DNA"/>
</dbReference>
<organism evidence="2 3">
    <name type="scientific">Holdemania filiformis DSM 12042</name>
    <dbReference type="NCBI Taxonomy" id="545696"/>
    <lineage>
        <taxon>Bacteria</taxon>
        <taxon>Bacillati</taxon>
        <taxon>Bacillota</taxon>
        <taxon>Erysipelotrichia</taxon>
        <taxon>Erysipelotrichales</taxon>
        <taxon>Erysipelotrichaceae</taxon>
        <taxon>Holdemania</taxon>
    </lineage>
</organism>
<feature type="non-terminal residue" evidence="2">
    <location>
        <position position="105"/>
    </location>
</feature>
<gene>
    <name evidence="2" type="ORF">HOLDEFILI_04157</name>
</gene>